<keyword evidence="13" id="KW-0325">Glycoprotein</keyword>
<keyword evidence="17" id="KW-1185">Reference proteome</keyword>
<evidence type="ECO:0000256" key="15">
    <source>
        <dbReference type="SAM" id="SignalP"/>
    </source>
</evidence>
<dbReference type="PROSITE" id="PS51450">
    <property type="entry name" value="LRR"/>
    <property type="match status" value="1"/>
</dbReference>
<proteinExistence type="inferred from homology"/>
<comment type="function">
    <text evidence="1">Induces bone formation in conjunction with TGF-beta-1 or TGF-beta-2.</text>
</comment>
<keyword evidence="5" id="KW-0964">Secreted</keyword>
<keyword evidence="7" id="KW-0433">Leucine-rich repeat</keyword>
<name>A0A8D2JA81_VARKO</name>
<evidence type="ECO:0000256" key="6">
    <source>
        <dbReference type="ARBA" id="ARBA00022530"/>
    </source>
</evidence>
<reference evidence="16" key="1">
    <citation type="submission" date="2025-08" db="UniProtKB">
        <authorList>
            <consortium name="Ensembl"/>
        </authorList>
    </citation>
    <scope>IDENTIFICATION</scope>
</reference>
<evidence type="ECO:0000256" key="7">
    <source>
        <dbReference type="ARBA" id="ARBA00022614"/>
    </source>
</evidence>
<evidence type="ECO:0000256" key="9">
    <source>
        <dbReference type="ARBA" id="ARBA00022737"/>
    </source>
</evidence>
<dbReference type="InterPro" id="IPR001611">
    <property type="entry name" value="Leu-rich_rpt"/>
</dbReference>
<dbReference type="SMART" id="SM00369">
    <property type="entry name" value="LRR_TYP"/>
    <property type="match status" value="3"/>
</dbReference>
<evidence type="ECO:0000256" key="14">
    <source>
        <dbReference type="ARBA" id="ARBA00031730"/>
    </source>
</evidence>
<evidence type="ECO:0000256" key="5">
    <source>
        <dbReference type="ARBA" id="ARBA00022525"/>
    </source>
</evidence>
<evidence type="ECO:0000313" key="16">
    <source>
        <dbReference type="Ensembl" id="ENSVKKP00000009448.1"/>
    </source>
</evidence>
<dbReference type="GeneID" id="123034298"/>
<dbReference type="KEGG" id="vko:123034298"/>
<keyword evidence="9" id="KW-0677">Repeat</keyword>
<protein>
    <recommendedName>
        <fullName evidence="4">Mimecan</fullName>
    </recommendedName>
    <alternativeName>
        <fullName evidence="14">Osteoglycin</fullName>
    </alternativeName>
</protein>
<dbReference type="SUPFAM" id="SSF52058">
    <property type="entry name" value="L domain-like"/>
    <property type="match status" value="1"/>
</dbReference>
<evidence type="ECO:0000313" key="17">
    <source>
        <dbReference type="Proteomes" id="UP000694545"/>
    </source>
</evidence>
<keyword evidence="6" id="KW-0272">Extracellular matrix</keyword>
<sequence length="309" mass="35057">MKTLQKFSLFISFLMPLVKLAPPNQQNSDPFYEHDLTITAEDAVFKEIYEDTLFKEDYDDNLQDAVENKENNGMHLFHENELQVQKDEEGPSGGSTNYTDLATCLVCTCLSGSVYCEETQIQSIPALPKGTGYVYARFNKIKKVKVSDFSEIPLVRRIDLTGNAIQEIEDGSFAKLLLLEELSLADNFLVKLPVLPPKLTLFNANNNKIKSRGIKANAFKKLTNLSYLYLAKNALDSVPLNLPESLRILHLQNNNITSITDETFCKKNNQTRHVRQRMDEIRMEGNPVILGKYPNAYMCLKTLPIGSYF</sequence>
<keyword evidence="8 15" id="KW-0732">Signal</keyword>
<organism evidence="16 17">
    <name type="scientific">Varanus komodoensis</name>
    <name type="common">Komodo dragon</name>
    <dbReference type="NCBI Taxonomy" id="61221"/>
    <lineage>
        <taxon>Eukaryota</taxon>
        <taxon>Metazoa</taxon>
        <taxon>Chordata</taxon>
        <taxon>Craniata</taxon>
        <taxon>Vertebrata</taxon>
        <taxon>Euteleostomi</taxon>
        <taxon>Lepidosauria</taxon>
        <taxon>Squamata</taxon>
        <taxon>Bifurcata</taxon>
        <taxon>Unidentata</taxon>
        <taxon>Episquamata</taxon>
        <taxon>Toxicofera</taxon>
        <taxon>Anguimorpha</taxon>
        <taxon>Paleoanguimorpha</taxon>
        <taxon>Varanoidea</taxon>
        <taxon>Varanidae</taxon>
        <taxon>Varanus</taxon>
    </lineage>
</organism>
<keyword evidence="10" id="KW-0654">Proteoglycan</keyword>
<evidence type="ECO:0000256" key="2">
    <source>
        <dbReference type="ARBA" id="ARBA00004498"/>
    </source>
</evidence>
<dbReference type="OrthoDB" id="7451790at2759"/>
<gene>
    <name evidence="16" type="primary">OGN</name>
</gene>
<dbReference type="Ensembl" id="ENSVKKT00000009685.1">
    <property type="protein sequence ID" value="ENSVKKP00000009448.1"/>
    <property type="gene ID" value="ENSVKKG00000006686.1"/>
</dbReference>
<dbReference type="Gene3D" id="3.80.10.10">
    <property type="entry name" value="Ribonuclease Inhibitor"/>
    <property type="match status" value="1"/>
</dbReference>
<dbReference type="GO" id="GO:0061975">
    <property type="term" value="P:articular cartilage development"/>
    <property type="evidence" value="ECO:0007669"/>
    <property type="project" value="TreeGrafter"/>
</dbReference>
<comment type="similarity">
    <text evidence="3">Belongs to the small leucine-rich proteoglycan (SLRP) family. SLRP class III subfamily.</text>
</comment>
<evidence type="ECO:0000256" key="13">
    <source>
        <dbReference type="ARBA" id="ARBA00023180"/>
    </source>
</evidence>
<evidence type="ECO:0000256" key="8">
    <source>
        <dbReference type="ARBA" id="ARBA00022729"/>
    </source>
</evidence>
<dbReference type="GO" id="GO:0060348">
    <property type="term" value="P:bone development"/>
    <property type="evidence" value="ECO:0007669"/>
    <property type="project" value="TreeGrafter"/>
</dbReference>
<evidence type="ECO:0000256" key="11">
    <source>
        <dbReference type="ARBA" id="ARBA00023030"/>
    </source>
</evidence>
<dbReference type="GO" id="GO:0008083">
    <property type="term" value="F:growth factor activity"/>
    <property type="evidence" value="ECO:0007669"/>
    <property type="project" value="UniProtKB-KW"/>
</dbReference>
<feature type="signal peptide" evidence="15">
    <location>
        <begin position="1"/>
        <end position="20"/>
    </location>
</feature>
<keyword evidence="11" id="KW-0339">Growth factor</keyword>
<dbReference type="OMA" id="RIIHLQF"/>
<evidence type="ECO:0000256" key="3">
    <source>
        <dbReference type="ARBA" id="ARBA00006912"/>
    </source>
</evidence>
<dbReference type="Proteomes" id="UP000694545">
    <property type="component" value="Unplaced"/>
</dbReference>
<dbReference type="RefSeq" id="XP_044307483.1">
    <property type="nucleotide sequence ID" value="XM_044451548.1"/>
</dbReference>
<dbReference type="AlphaFoldDB" id="A0A8D2JA81"/>
<dbReference type="InterPro" id="IPR003591">
    <property type="entry name" value="Leu-rich_rpt_typical-subtyp"/>
</dbReference>
<dbReference type="InterPro" id="IPR032675">
    <property type="entry name" value="LRR_dom_sf"/>
</dbReference>
<dbReference type="GO" id="GO:0031012">
    <property type="term" value="C:extracellular matrix"/>
    <property type="evidence" value="ECO:0007669"/>
    <property type="project" value="TreeGrafter"/>
</dbReference>
<evidence type="ECO:0000256" key="1">
    <source>
        <dbReference type="ARBA" id="ARBA00003759"/>
    </source>
</evidence>
<feature type="chain" id="PRO_5034580905" description="Mimecan" evidence="15">
    <location>
        <begin position="21"/>
        <end position="309"/>
    </location>
</feature>
<dbReference type="InterPro" id="IPR043547">
    <property type="entry name" value="Mimecan/Epiphycan/Opticin"/>
</dbReference>
<dbReference type="PANTHER" id="PTHR46269">
    <property type="entry name" value="EPIPHYCAN-RELATED"/>
    <property type="match status" value="1"/>
</dbReference>
<evidence type="ECO:0000256" key="12">
    <source>
        <dbReference type="ARBA" id="ARBA00023157"/>
    </source>
</evidence>
<evidence type="ECO:0000256" key="10">
    <source>
        <dbReference type="ARBA" id="ARBA00022974"/>
    </source>
</evidence>
<reference evidence="16" key="2">
    <citation type="submission" date="2025-09" db="UniProtKB">
        <authorList>
            <consortium name="Ensembl"/>
        </authorList>
    </citation>
    <scope>IDENTIFICATION</scope>
</reference>
<dbReference type="CTD" id="4969"/>
<dbReference type="Pfam" id="PF00560">
    <property type="entry name" value="LRR_1"/>
    <property type="match status" value="1"/>
</dbReference>
<evidence type="ECO:0000256" key="4">
    <source>
        <dbReference type="ARBA" id="ARBA00018423"/>
    </source>
</evidence>
<dbReference type="GO" id="GO:0005615">
    <property type="term" value="C:extracellular space"/>
    <property type="evidence" value="ECO:0007669"/>
    <property type="project" value="TreeGrafter"/>
</dbReference>
<comment type="subcellular location">
    <subcellularLocation>
        <location evidence="2">Secreted</location>
        <location evidence="2">Extracellular space</location>
        <location evidence="2">Extracellular matrix</location>
    </subcellularLocation>
</comment>
<keyword evidence="12" id="KW-1015">Disulfide bond</keyword>
<dbReference type="PANTHER" id="PTHR46269:SF1">
    <property type="entry name" value="MIMECAN"/>
    <property type="match status" value="1"/>
</dbReference>
<accession>A0A8D2JA81</accession>